<dbReference type="GO" id="GO:0006167">
    <property type="term" value="P:AMP biosynthetic process"/>
    <property type="evidence" value="ECO:0007669"/>
    <property type="project" value="TreeGrafter"/>
</dbReference>
<dbReference type="InterPro" id="IPR020084">
    <property type="entry name" value="NUDIX_hydrolase_CS"/>
</dbReference>
<evidence type="ECO:0000256" key="1">
    <source>
        <dbReference type="ARBA" id="ARBA00001946"/>
    </source>
</evidence>
<evidence type="ECO:0000256" key="2">
    <source>
        <dbReference type="ARBA" id="ARBA00022801"/>
    </source>
</evidence>
<dbReference type="PANTHER" id="PTHR21340">
    <property type="entry name" value="DIADENOSINE 5,5-P1,P4-TETRAPHOSPHATE PYROPHOSPHOHYDROLASE MUTT"/>
    <property type="match status" value="1"/>
</dbReference>
<reference evidence="4 5" key="1">
    <citation type="submission" date="2018-12" db="EMBL/GenBank/DDBJ databases">
        <title>The genome of Variovorax gossypii DSM 100435.</title>
        <authorList>
            <person name="Gao J."/>
            <person name="Sun J."/>
        </authorList>
    </citation>
    <scope>NUCLEOTIDE SEQUENCE [LARGE SCALE GENOMIC DNA]</scope>
    <source>
        <strain evidence="4 5">DSM 100435</strain>
    </source>
</reference>
<protein>
    <submittedName>
        <fullName evidence="4">NUDIX hydrolase</fullName>
    </submittedName>
</protein>
<dbReference type="InterPro" id="IPR015797">
    <property type="entry name" value="NUDIX_hydrolase-like_dom_sf"/>
</dbReference>
<dbReference type="PROSITE" id="PS51462">
    <property type="entry name" value="NUDIX"/>
    <property type="match status" value="1"/>
</dbReference>
<gene>
    <name evidence="4" type="ORF">EJP69_10625</name>
</gene>
<dbReference type="CDD" id="cd02883">
    <property type="entry name" value="NUDIX_Hydrolase"/>
    <property type="match status" value="1"/>
</dbReference>
<feature type="domain" description="Nudix hydrolase" evidence="3">
    <location>
        <begin position="2"/>
        <end position="137"/>
    </location>
</feature>
<proteinExistence type="predicted"/>
<dbReference type="InterPro" id="IPR051325">
    <property type="entry name" value="Nudix_hydrolase_domain"/>
</dbReference>
<dbReference type="Proteomes" id="UP000267418">
    <property type="component" value="Unassembled WGS sequence"/>
</dbReference>
<comment type="caution">
    <text evidence="4">The sequence shown here is derived from an EMBL/GenBank/DDBJ whole genome shotgun (WGS) entry which is preliminary data.</text>
</comment>
<dbReference type="GO" id="GO:0006754">
    <property type="term" value="P:ATP biosynthetic process"/>
    <property type="evidence" value="ECO:0007669"/>
    <property type="project" value="TreeGrafter"/>
</dbReference>
<dbReference type="EMBL" id="RXOE01000002">
    <property type="protein sequence ID" value="RTQ34850.1"/>
    <property type="molecule type" value="Genomic_DNA"/>
</dbReference>
<keyword evidence="2 4" id="KW-0378">Hydrolase</keyword>
<dbReference type="Gene3D" id="3.90.79.10">
    <property type="entry name" value="Nucleoside Triphosphate Pyrophosphohydrolase"/>
    <property type="match status" value="1"/>
</dbReference>
<dbReference type="GO" id="GO:0004081">
    <property type="term" value="F:bis(5'-nucleosyl)-tetraphosphatase (asymmetrical) activity"/>
    <property type="evidence" value="ECO:0007669"/>
    <property type="project" value="TreeGrafter"/>
</dbReference>
<dbReference type="OrthoDB" id="5511555at2"/>
<dbReference type="InterPro" id="IPR000086">
    <property type="entry name" value="NUDIX_hydrolase_dom"/>
</dbReference>
<dbReference type="SUPFAM" id="SSF55811">
    <property type="entry name" value="Nudix"/>
    <property type="match status" value="1"/>
</dbReference>
<dbReference type="Pfam" id="PF00293">
    <property type="entry name" value="NUDIX"/>
    <property type="match status" value="1"/>
</dbReference>
<accession>A0A3S0J8X6</accession>
<organism evidence="4 5">
    <name type="scientific">Variovorax gossypii</name>
    <dbReference type="NCBI Taxonomy" id="1679495"/>
    <lineage>
        <taxon>Bacteria</taxon>
        <taxon>Pseudomonadati</taxon>
        <taxon>Pseudomonadota</taxon>
        <taxon>Betaproteobacteria</taxon>
        <taxon>Burkholderiales</taxon>
        <taxon>Comamonadaceae</taxon>
        <taxon>Variovorax</taxon>
    </lineage>
</organism>
<sequence length="178" mass="19602">MERSISCGVLVLDPAGRLLLCHASDSRYWDIPKGIREGQEQGAQAAVREAFEECGLRLLPAQLREIGLLPYRRGKDLWLFAVLVRHFEAKSCVCSSFYTDRHGRRRPEVDGFRWAAFEQLPQLCAPSLVAVLTQALSLVGIHGQLLYEVGPVDAAPGSPPGPCAIDLAQGRVQPLIQE</sequence>
<evidence type="ECO:0000259" key="3">
    <source>
        <dbReference type="PROSITE" id="PS51462"/>
    </source>
</evidence>
<comment type="cofactor">
    <cofactor evidence="1">
        <name>Mg(2+)</name>
        <dbReference type="ChEBI" id="CHEBI:18420"/>
    </cofactor>
</comment>
<dbReference type="RefSeq" id="WP_126469957.1">
    <property type="nucleotide sequence ID" value="NZ_RXOE01000002.1"/>
</dbReference>
<evidence type="ECO:0000313" key="5">
    <source>
        <dbReference type="Proteomes" id="UP000267418"/>
    </source>
</evidence>
<dbReference type="AlphaFoldDB" id="A0A3S0J8X6"/>
<dbReference type="PANTHER" id="PTHR21340:SF0">
    <property type="entry name" value="BIS(5'-NUCLEOSYL)-TETRAPHOSPHATASE [ASYMMETRICAL]"/>
    <property type="match status" value="1"/>
</dbReference>
<evidence type="ECO:0000313" key="4">
    <source>
        <dbReference type="EMBL" id="RTQ34850.1"/>
    </source>
</evidence>
<name>A0A3S0J8X6_9BURK</name>
<keyword evidence="5" id="KW-1185">Reference proteome</keyword>
<dbReference type="PROSITE" id="PS00893">
    <property type="entry name" value="NUDIX_BOX"/>
    <property type="match status" value="1"/>
</dbReference>